<name>A0AAU7QVD6_9ACTN</name>
<protein>
    <recommendedName>
        <fullName evidence="2">AsmA-like C-terminal domain-containing protein</fullName>
    </recommendedName>
</protein>
<evidence type="ECO:0008006" key="2">
    <source>
        <dbReference type="Google" id="ProtNLM"/>
    </source>
</evidence>
<reference evidence="1" key="1">
    <citation type="submission" date="2024-06" db="EMBL/GenBank/DDBJ databases">
        <title>Micromonospora sp. strain HUAS YX12 genome sequences.</title>
        <authorList>
            <person name="Mo P."/>
        </authorList>
    </citation>
    <scope>NUCLEOTIDE SEQUENCE</scope>
    <source>
        <strain evidence="1">HUAS YX12</strain>
    </source>
</reference>
<dbReference type="AlphaFoldDB" id="A0AAU7QVD6"/>
<accession>A0AAU7QVD6</accession>
<dbReference type="RefSeq" id="WP_349876397.1">
    <property type="nucleotide sequence ID" value="NZ_CP157974.1"/>
</dbReference>
<evidence type="ECO:0000313" key="1">
    <source>
        <dbReference type="EMBL" id="XBT79907.1"/>
    </source>
</evidence>
<organism evidence="1">
    <name type="scientific">Micromonospora sp. HUAS YX12</name>
    <dbReference type="NCBI Taxonomy" id="3156396"/>
    <lineage>
        <taxon>Bacteria</taxon>
        <taxon>Bacillati</taxon>
        <taxon>Actinomycetota</taxon>
        <taxon>Actinomycetes</taxon>
        <taxon>Micromonosporales</taxon>
        <taxon>Micromonosporaceae</taxon>
        <taxon>Micromonospora</taxon>
    </lineage>
</organism>
<gene>
    <name evidence="1" type="ORF">ABIH81_19855</name>
</gene>
<sequence>MFATSEALGRVVRVEPTGGDVAVTLAPVELTDVVRDGHFTIDQTLDLESQAFSQLPDLLGEVVDGAEATPVLPDARKATGMGTNAIGAGDFRFAVPPIPLRPARGPGPEAAKSAQRKIGDWDVTAYKDSAKLGLTAEHSTAAQAGPGGLKVDFDIQLRVRNLRVHGDIRVTNGIIPNPSFRIDGVEGLAVTIAAGAQGGLSDNKKAKIEFPIEVKQPIIIGGFPATLKQTFKFLVETAFTAKNGNLSATGQWGLAGPIGYAGSSVLTPTFSVQKSIMQSLRGVSIGVEAIVLAVEFRFGLMIGLPVAGAGPFVGIVASVGLTNGSAAGRVGLPLAGPAVKCRGSTLVATVRAGEGINMSEPLAKAIKEVLKVDIPKEADFLKKDIVNRTVVEPDVPLCRG</sequence>
<proteinExistence type="predicted"/>
<dbReference type="EMBL" id="CP157974">
    <property type="protein sequence ID" value="XBT79907.1"/>
    <property type="molecule type" value="Genomic_DNA"/>
</dbReference>